<dbReference type="PANTHER" id="PTHR43341">
    <property type="entry name" value="AMINO ACID PERMEASE"/>
    <property type="match status" value="1"/>
</dbReference>
<evidence type="ECO:0000256" key="7">
    <source>
        <dbReference type="SAM" id="MobiDB-lite"/>
    </source>
</evidence>
<dbReference type="Pfam" id="PF00324">
    <property type="entry name" value="AA_permease"/>
    <property type="match status" value="1"/>
</dbReference>
<name>A0AB38LYF2_AURPU</name>
<evidence type="ECO:0000256" key="4">
    <source>
        <dbReference type="ARBA" id="ARBA00022970"/>
    </source>
</evidence>
<dbReference type="AlphaFoldDB" id="A0AB38LYF2"/>
<feature type="transmembrane region" description="Helical" evidence="8">
    <location>
        <begin position="127"/>
        <end position="145"/>
    </location>
</feature>
<feature type="transmembrane region" description="Helical" evidence="8">
    <location>
        <begin position="342"/>
        <end position="362"/>
    </location>
</feature>
<evidence type="ECO:0000256" key="5">
    <source>
        <dbReference type="ARBA" id="ARBA00022989"/>
    </source>
</evidence>
<dbReference type="Gene3D" id="1.20.1740.10">
    <property type="entry name" value="Amino acid/polyamine transporter I"/>
    <property type="match status" value="1"/>
</dbReference>
<dbReference type="FunFam" id="1.20.1740.10:FF:000001">
    <property type="entry name" value="Amino acid permease"/>
    <property type="match status" value="1"/>
</dbReference>
<evidence type="ECO:0000256" key="1">
    <source>
        <dbReference type="ARBA" id="ARBA00004141"/>
    </source>
</evidence>
<dbReference type="InterPro" id="IPR004841">
    <property type="entry name" value="AA-permease/SLC12A_dom"/>
</dbReference>
<evidence type="ECO:0000256" key="2">
    <source>
        <dbReference type="ARBA" id="ARBA00022448"/>
    </source>
</evidence>
<sequence length="626" mass="69038">MDARTNRTTTIPATTQNKYYRHHQRMQDHSNTSPAYEMDSKQPEGAQISQIPSVRKGEWDNPDQAGPHNALHKGLQSRHVAMIALGGSLGTGLLIGTQVDRSRSTYVRVLTSFLSGSAFVKTGPAGVLIDYSIVGICVFMVMAALGEMVSYAPSARGFGGYATRFVDPCLGFATGWVYLFKYLLATPNQLVGATLIMKIVLIERLIIEIQYWVGDSVSPAVFITVVLVLIMIINYTSIRAFGEFEFWLSSLKVIILLGVIILLLVIACGGGPSHQATGFRYWAQPGAFAEYTTDGATGRFVGLWTSMITAVYAFGGTELVAVTVGEAKNPRIVMPKAIKMTFFRICFFYVVSVFLLGLTIPYNSSQLVFATKSSTSAAASPFLVAVKLAKIQGLDHLLNGCLLVFVLSAANSDLYTSSRTLYGLALDGKAPKVFAWTNKRGVPIPALVNSSAFCLLAYMAVDTAAKLVFSYFLSVVSVFGLLTWVSILVSHICFCRAIKIQKISPESLAFRAPLRHYGSIGALLFLSLLIVTNGLNSFIGEFDYKTFITSYIGIPTYLCLIFGYKFTQKSQRIRSYEADLISGVPSETVEEERTRLVERRKQRLLEMGGIRKKLTKAYYFYFQWLF</sequence>
<dbReference type="PANTHER" id="PTHR43341:SF9">
    <property type="entry name" value="DICARBOXYLIC AMINO ACID PERMEASE"/>
    <property type="match status" value="1"/>
</dbReference>
<dbReference type="InterPro" id="IPR004840">
    <property type="entry name" value="Amino_acid_permease_CS"/>
</dbReference>
<evidence type="ECO:0000256" key="6">
    <source>
        <dbReference type="ARBA" id="ARBA00023136"/>
    </source>
</evidence>
<evidence type="ECO:0000256" key="8">
    <source>
        <dbReference type="SAM" id="Phobius"/>
    </source>
</evidence>
<dbReference type="GO" id="GO:0015171">
    <property type="term" value="F:amino acid transmembrane transporter activity"/>
    <property type="evidence" value="ECO:0007669"/>
    <property type="project" value="TreeGrafter"/>
</dbReference>
<feature type="transmembrane region" description="Helical" evidence="8">
    <location>
        <begin position="514"/>
        <end position="535"/>
    </location>
</feature>
<feature type="region of interest" description="Disordered" evidence="7">
    <location>
        <begin position="1"/>
        <end position="47"/>
    </location>
</feature>
<keyword evidence="2" id="KW-0813">Transport</keyword>
<feature type="compositionally biased region" description="Low complexity" evidence="7">
    <location>
        <begin position="1"/>
        <end position="15"/>
    </location>
</feature>
<feature type="transmembrane region" description="Helical" evidence="8">
    <location>
        <begin position="219"/>
        <end position="241"/>
    </location>
</feature>
<dbReference type="Proteomes" id="UP000305064">
    <property type="component" value="Unassembled WGS sequence"/>
</dbReference>
<keyword evidence="3 8" id="KW-0812">Transmembrane</keyword>
<feature type="transmembrane region" description="Helical" evidence="8">
    <location>
        <begin position="547"/>
        <end position="566"/>
    </location>
</feature>
<feature type="transmembrane region" description="Helical" evidence="8">
    <location>
        <begin position="165"/>
        <end position="183"/>
    </location>
</feature>
<evidence type="ECO:0000256" key="3">
    <source>
        <dbReference type="ARBA" id="ARBA00022692"/>
    </source>
</evidence>
<reference evidence="10 11" key="1">
    <citation type="submission" date="2018-10" db="EMBL/GenBank/DDBJ databases">
        <title>Fifty Aureobasidium pullulans genomes reveal a recombining polyextremotolerant generalist.</title>
        <authorList>
            <person name="Gostincar C."/>
            <person name="Turk M."/>
            <person name="Zajc J."/>
            <person name="Gunde-Cimerman N."/>
        </authorList>
    </citation>
    <scope>NUCLEOTIDE SEQUENCE [LARGE SCALE GENOMIC DNA]</scope>
    <source>
        <strain evidence="10 11">EXF-4256</strain>
    </source>
</reference>
<feature type="domain" description="Amino acid permease/ SLC12A" evidence="9">
    <location>
        <begin position="79"/>
        <end position="571"/>
    </location>
</feature>
<proteinExistence type="predicted"/>
<dbReference type="PROSITE" id="PS00218">
    <property type="entry name" value="AMINO_ACID_PERMEASE_1"/>
    <property type="match status" value="1"/>
</dbReference>
<keyword evidence="4" id="KW-0029">Amino-acid transport</keyword>
<keyword evidence="6 8" id="KW-0472">Membrane</keyword>
<evidence type="ECO:0000259" key="9">
    <source>
        <dbReference type="Pfam" id="PF00324"/>
    </source>
</evidence>
<protein>
    <submittedName>
        <fullName evidence="10">Dicarboxylic amino acid permease</fullName>
    </submittedName>
</protein>
<feature type="transmembrane region" description="Helical" evidence="8">
    <location>
        <begin position="195"/>
        <end position="213"/>
    </location>
</feature>
<comment type="caution">
    <text evidence="10">The sequence shown here is derived from an EMBL/GenBank/DDBJ whole genome shotgun (WGS) entry which is preliminary data.</text>
</comment>
<feature type="transmembrane region" description="Helical" evidence="8">
    <location>
        <begin position="467"/>
        <end position="494"/>
    </location>
</feature>
<dbReference type="GO" id="GO:0016020">
    <property type="term" value="C:membrane"/>
    <property type="evidence" value="ECO:0007669"/>
    <property type="project" value="UniProtKB-SubCell"/>
</dbReference>
<accession>A0AB38LYF2</accession>
<dbReference type="EMBL" id="QZBJ01000032">
    <property type="protein sequence ID" value="THY73972.1"/>
    <property type="molecule type" value="Genomic_DNA"/>
</dbReference>
<dbReference type="InterPro" id="IPR050524">
    <property type="entry name" value="APC_YAT"/>
</dbReference>
<feature type="transmembrane region" description="Helical" evidence="8">
    <location>
        <begin position="253"/>
        <end position="272"/>
    </location>
</feature>
<evidence type="ECO:0000313" key="10">
    <source>
        <dbReference type="EMBL" id="THY73972.1"/>
    </source>
</evidence>
<gene>
    <name evidence="10" type="ORF">D6C94_05364</name>
</gene>
<keyword evidence="5 8" id="KW-1133">Transmembrane helix</keyword>
<evidence type="ECO:0000313" key="11">
    <source>
        <dbReference type="Proteomes" id="UP000305064"/>
    </source>
</evidence>
<organism evidence="10 11">
    <name type="scientific">Aureobasidium pullulans</name>
    <name type="common">Black yeast</name>
    <name type="synonym">Pullularia pullulans</name>
    <dbReference type="NCBI Taxonomy" id="5580"/>
    <lineage>
        <taxon>Eukaryota</taxon>
        <taxon>Fungi</taxon>
        <taxon>Dikarya</taxon>
        <taxon>Ascomycota</taxon>
        <taxon>Pezizomycotina</taxon>
        <taxon>Dothideomycetes</taxon>
        <taxon>Dothideomycetidae</taxon>
        <taxon>Dothideales</taxon>
        <taxon>Saccotheciaceae</taxon>
        <taxon>Aureobasidium</taxon>
    </lineage>
</organism>
<feature type="transmembrane region" description="Helical" evidence="8">
    <location>
        <begin position="301"/>
        <end position="321"/>
    </location>
</feature>
<comment type="subcellular location">
    <subcellularLocation>
        <location evidence="1">Membrane</location>
        <topology evidence="1">Multi-pass membrane protein</topology>
    </subcellularLocation>
</comment>